<organism evidence="7 8">
    <name type="scientific">[Ruminococcus] lactaris</name>
    <dbReference type="NCBI Taxonomy" id="46228"/>
    <lineage>
        <taxon>Bacteria</taxon>
        <taxon>Bacillati</taxon>
        <taxon>Bacillota</taxon>
        <taxon>Clostridia</taxon>
        <taxon>Lachnospirales</taxon>
        <taxon>Lachnospiraceae</taxon>
        <taxon>Mediterraneibacter</taxon>
    </lineage>
</organism>
<dbReference type="Pfam" id="PF02397">
    <property type="entry name" value="Bac_transf"/>
    <property type="match status" value="1"/>
</dbReference>
<evidence type="ECO:0000256" key="1">
    <source>
        <dbReference type="ARBA" id="ARBA00004141"/>
    </source>
</evidence>
<keyword evidence="6" id="KW-0472">Membrane</keyword>
<dbReference type="Proteomes" id="UP000260793">
    <property type="component" value="Unassembled WGS sequence"/>
</dbReference>
<proteinExistence type="inferred from homology"/>
<evidence type="ECO:0000256" key="3">
    <source>
        <dbReference type="ARBA" id="ARBA00022679"/>
    </source>
</evidence>
<evidence type="ECO:0000256" key="5">
    <source>
        <dbReference type="ARBA" id="ARBA00022989"/>
    </source>
</evidence>
<dbReference type="GO" id="GO:0016780">
    <property type="term" value="F:phosphotransferase activity, for other substituted phosphate groups"/>
    <property type="evidence" value="ECO:0007669"/>
    <property type="project" value="TreeGrafter"/>
</dbReference>
<gene>
    <name evidence="7" type="ORF">DXD17_00310</name>
</gene>
<dbReference type="AlphaFoldDB" id="A0A3E4LZT9"/>
<dbReference type="NCBIfam" id="TIGR03025">
    <property type="entry name" value="EPS_sugtrans"/>
    <property type="match status" value="1"/>
</dbReference>
<sequence length="455" mass="52890">MKQQNKLDPYKRLIRFLTVMVLVLVLTGMFIVVWKRYHNWGIVFPFYHKGYWLMGAFYAFFYFIFMYLMGGMNVGSLRMSNLCLSHGLAAAAANVCIYLETVLLSARFVSVLPLTCLTCVDMLVILLWVIFSAKLFRRLFPARIVLLLYQEYDPMPFRRKVRMRSDRYIIKESFNVDEEWDMVVKKIDDYDTVFLCDIHAPLRNRLLKYCYAHGIRTYITPKISDIIIRSSENNHMFDTPLLLAKNEGLTFDQRLAKRVLDLVVSIIALVITSPVMLVIAIAIKAYDGGPVFFVQDRCTINGKVFKIHKFRSMIENAEKDGEVIPATDDDARITPVGKIIRKTRLDELPQFFDILIGNMSVVGPRPERVEHVEKYVEEVPEFTYRMKVKGGLTGYAQIYGKYNTSAYDKLKLDLMYIQNYSILLDLRLILMTVKIMFIKDSTEGFEEIKPSEKKD</sequence>
<keyword evidence="3 7" id="KW-0808">Transferase</keyword>
<accession>A0A3E4LZT9</accession>
<keyword evidence="4" id="KW-0812">Transmembrane</keyword>
<evidence type="ECO:0000256" key="2">
    <source>
        <dbReference type="ARBA" id="ARBA00006464"/>
    </source>
</evidence>
<keyword evidence="5" id="KW-1133">Transmembrane helix</keyword>
<dbReference type="PANTHER" id="PTHR30576:SF0">
    <property type="entry name" value="UNDECAPRENYL-PHOSPHATE N-ACETYLGALACTOSAMINYL 1-PHOSPHATE TRANSFERASE-RELATED"/>
    <property type="match status" value="1"/>
</dbReference>
<dbReference type="GO" id="GO:0016020">
    <property type="term" value="C:membrane"/>
    <property type="evidence" value="ECO:0007669"/>
    <property type="project" value="UniProtKB-SubCell"/>
</dbReference>
<evidence type="ECO:0000256" key="4">
    <source>
        <dbReference type="ARBA" id="ARBA00022692"/>
    </source>
</evidence>
<evidence type="ECO:0000256" key="6">
    <source>
        <dbReference type="ARBA" id="ARBA00023136"/>
    </source>
</evidence>
<comment type="caution">
    <text evidence="7">The sequence shown here is derived from an EMBL/GenBank/DDBJ whole genome shotgun (WGS) entry which is preliminary data.</text>
</comment>
<dbReference type="InterPro" id="IPR003362">
    <property type="entry name" value="Bact_transf"/>
</dbReference>
<name>A0A3E4LZT9_9FIRM</name>
<evidence type="ECO:0000313" key="7">
    <source>
        <dbReference type="EMBL" id="RGK42978.1"/>
    </source>
</evidence>
<dbReference type="InterPro" id="IPR017475">
    <property type="entry name" value="EPS_sugar_tfrase"/>
</dbReference>
<comment type="subcellular location">
    <subcellularLocation>
        <location evidence="1">Membrane</location>
        <topology evidence="1">Multi-pass membrane protein</topology>
    </subcellularLocation>
</comment>
<protein>
    <submittedName>
        <fullName evidence="7">Sugar transferase</fullName>
    </submittedName>
</protein>
<dbReference type="PANTHER" id="PTHR30576">
    <property type="entry name" value="COLANIC BIOSYNTHESIS UDP-GLUCOSE LIPID CARRIER TRANSFERASE"/>
    <property type="match status" value="1"/>
</dbReference>
<dbReference type="RefSeq" id="WP_023922896.1">
    <property type="nucleotide sequence ID" value="NZ_CAJMJQ010000001.1"/>
</dbReference>
<evidence type="ECO:0000313" key="8">
    <source>
        <dbReference type="Proteomes" id="UP000260793"/>
    </source>
</evidence>
<dbReference type="EMBL" id="QSQN01000001">
    <property type="protein sequence ID" value="RGK42978.1"/>
    <property type="molecule type" value="Genomic_DNA"/>
</dbReference>
<comment type="similarity">
    <text evidence="2">Belongs to the bacterial sugar transferase family.</text>
</comment>
<reference evidence="7 8" key="1">
    <citation type="submission" date="2018-08" db="EMBL/GenBank/DDBJ databases">
        <title>A genome reference for cultivated species of the human gut microbiota.</title>
        <authorList>
            <person name="Zou Y."/>
            <person name="Xue W."/>
            <person name="Luo G."/>
        </authorList>
    </citation>
    <scope>NUCLEOTIDE SEQUENCE [LARGE SCALE GENOMIC DNA]</scope>
    <source>
        <strain evidence="7 8">TF11-7</strain>
    </source>
</reference>